<keyword evidence="3" id="KW-1185">Reference proteome</keyword>
<dbReference type="Proteomes" id="UP000006875">
    <property type="component" value="Plasmid pILYOP01"/>
</dbReference>
<organism evidence="2 3">
    <name type="scientific">Ilyobacter polytropus (strain ATCC 51220 / DSM 2926 / LMG 16218 / CuHBu1)</name>
    <dbReference type="NCBI Taxonomy" id="572544"/>
    <lineage>
        <taxon>Bacteria</taxon>
        <taxon>Fusobacteriati</taxon>
        <taxon>Fusobacteriota</taxon>
        <taxon>Fusobacteriia</taxon>
        <taxon>Fusobacteriales</taxon>
        <taxon>Fusobacteriaceae</taxon>
        <taxon>Ilyobacter</taxon>
    </lineage>
</organism>
<geneLocation type="plasmid" evidence="2 3">
    <name>pILYOP01</name>
</geneLocation>
<reference evidence="2 3" key="1">
    <citation type="journal article" date="2010" name="Stand. Genomic Sci.">
        <title>Complete genome sequence of Ilyobacter polytropus type strain (CuHbu1).</title>
        <authorList>
            <person name="Sikorski J."/>
            <person name="Chertkov O."/>
            <person name="Lapidus A."/>
            <person name="Nolan M."/>
            <person name="Lucas S."/>
            <person name="Del Rio T.G."/>
            <person name="Tice H."/>
            <person name="Cheng J.F."/>
            <person name="Tapia R."/>
            <person name="Han C."/>
            <person name="Goodwin L."/>
            <person name="Pitluck S."/>
            <person name="Liolios K."/>
            <person name="Ivanova N."/>
            <person name="Mavromatis K."/>
            <person name="Mikhailova N."/>
            <person name="Pati A."/>
            <person name="Chen A."/>
            <person name="Palaniappan K."/>
            <person name="Land M."/>
            <person name="Hauser L."/>
            <person name="Chang Y.J."/>
            <person name="Jeffries C.D."/>
            <person name="Brambilla E."/>
            <person name="Yasawong M."/>
            <person name="Rohde M."/>
            <person name="Pukall R."/>
            <person name="Spring S."/>
            <person name="Goker M."/>
            <person name="Woyke T."/>
            <person name="Bristow J."/>
            <person name="Eisen J.A."/>
            <person name="Markowitz V."/>
            <person name="Hugenholtz P."/>
            <person name="Kyrpides N.C."/>
            <person name="Klenk H.P."/>
        </authorList>
    </citation>
    <scope>NUCLEOTIDE SEQUENCE [LARGE SCALE GENOMIC DNA]</scope>
    <source>
        <strain evidence="3">ATCC 51220 / DSM 2926 / LMG 16218 / CuHBu1</strain>
        <plasmid evidence="3">pILYOP01</plasmid>
    </source>
</reference>
<dbReference type="InterPro" id="IPR013830">
    <property type="entry name" value="SGNH_hydro"/>
</dbReference>
<dbReference type="GO" id="GO:0004622">
    <property type="term" value="F:phosphatidylcholine lysophospholipase activity"/>
    <property type="evidence" value="ECO:0007669"/>
    <property type="project" value="TreeGrafter"/>
</dbReference>
<dbReference type="OrthoDB" id="9794480at2"/>
<dbReference type="InterPro" id="IPR036514">
    <property type="entry name" value="SGNH_hydro_sf"/>
</dbReference>
<dbReference type="PANTHER" id="PTHR30383">
    <property type="entry name" value="THIOESTERASE 1/PROTEASE 1/LYSOPHOSPHOLIPASE L1"/>
    <property type="match status" value="1"/>
</dbReference>
<sequence length="163" mass="18602">MKKTILLGDSITEWNPLKDNNIINMGVAGDTTRDIFWRIDEVKSIEAEKVIFMAGINDILMNFPFEKTCDFYNKIMSSLKENFDEIILMGILPAVGDGKLSINILQINRFIEDLAKENNLIFLDISELFFDEEGSLNLSLYTDGLHLSSMGYQLLNNELLKNI</sequence>
<name>E3HD80_ILYPC</name>
<accession>E3HD80</accession>
<evidence type="ECO:0000259" key="1">
    <source>
        <dbReference type="Pfam" id="PF13472"/>
    </source>
</evidence>
<feature type="domain" description="SGNH hydrolase-type esterase" evidence="1">
    <location>
        <begin position="20"/>
        <end position="154"/>
    </location>
</feature>
<dbReference type="Pfam" id="PF13472">
    <property type="entry name" value="Lipase_GDSL_2"/>
    <property type="match status" value="1"/>
</dbReference>
<dbReference type="KEGG" id="ipo:Ilyop_2320"/>
<dbReference type="RefSeq" id="WP_013388739.1">
    <property type="nucleotide sequence ID" value="NC_014633.1"/>
</dbReference>
<protein>
    <submittedName>
        <fullName evidence="2">Lipolytic protein G-D-S-L family</fullName>
    </submittedName>
</protein>
<dbReference type="SUPFAM" id="SSF52266">
    <property type="entry name" value="SGNH hydrolase"/>
    <property type="match status" value="1"/>
</dbReference>
<dbReference type="HOGENOM" id="CLU_051989_6_3_0"/>
<keyword evidence="2" id="KW-0614">Plasmid</keyword>
<dbReference type="EMBL" id="CP002282">
    <property type="protein sequence ID" value="ADO84080.1"/>
    <property type="molecule type" value="Genomic_DNA"/>
</dbReference>
<evidence type="ECO:0000313" key="3">
    <source>
        <dbReference type="Proteomes" id="UP000006875"/>
    </source>
</evidence>
<dbReference type="Gene3D" id="3.40.50.1110">
    <property type="entry name" value="SGNH hydrolase"/>
    <property type="match status" value="1"/>
</dbReference>
<evidence type="ECO:0000313" key="2">
    <source>
        <dbReference type="EMBL" id="ADO84080.1"/>
    </source>
</evidence>
<dbReference type="InterPro" id="IPR051532">
    <property type="entry name" value="Ester_Hydrolysis_Enzymes"/>
</dbReference>
<gene>
    <name evidence="2" type="ordered locus">Ilyop_2320</name>
</gene>
<dbReference type="PANTHER" id="PTHR30383:SF5">
    <property type="entry name" value="SGNH HYDROLASE-TYPE ESTERASE DOMAIN-CONTAINING PROTEIN"/>
    <property type="match status" value="1"/>
</dbReference>
<dbReference type="AlphaFoldDB" id="E3HD80"/>
<proteinExistence type="predicted"/>